<protein>
    <submittedName>
        <fullName evidence="2">Glycerol-1-phosphatase</fullName>
    </submittedName>
</protein>
<name>A0A5K1JVR1_9APHY</name>
<dbReference type="PROSITE" id="PS50181">
    <property type="entry name" value="FBOX"/>
    <property type="match status" value="1"/>
</dbReference>
<dbReference type="InterPro" id="IPR015943">
    <property type="entry name" value="WD40/YVTN_repeat-like_dom_sf"/>
</dbReference>
<dbReference type="SUPFAM" id="SSF81383">
    <property type="entry name" value="F-box domain"/>
    <property type="match status" value="1"/>
</dbReference>
<organism evidence="2">
    <name type="scientific">Ganoderma boninense</name>
    <dbReference type="NCBI Taxonomy" id="34458"/>
    <lineage>
        <taxon>Eukaryota</taxon>
        <taxon>Fungi</taxon>
        <taxon>Dikarya</taxon>
        <taxon>Basidiomycota</taxon>
        <taxon>Agaricomycotina</taxon>
        <taxon>Agaricomycetes</taxon>
        <taxon>Polyporales</taxon>
        <taxon>Polyporaceae</taxon>
        <taxon>Ganoderma</taxon>
    </lineage>
</organism>
<dbReference type="EMBL" id="LR725546">
    <property type="protein sequence ID" value="VWO96331.1"/>
    <property type="molecule type" value="Genomic_DNA"/>
</dbReference>
<dbReference type="AlphaFoldDB" id="A0A5K1JVR1"/>
<feature type="domain" description="F-box" evidence="1">
    <location>
        <begin position="1"/>
        <end position="49"/>
    </location>
</feature>
<dbReference type="InterPro" id="IPR036047">
    <property type="entry name" value="F-box-like_dom_sf"/>
</dbReference>
<dbReference type="InterPro" id="IPR001810">
    <property type="entry name" value="F-box_dom"/>
</dbReference>
<dbReference type="Pfam" id="PF12937">
    <property type="entry name" value="F-box-like"/>
    <property type="match status" value="1"/>
</dbReference>
<reference evidence="2" key="1">
    <citation type="submission" date="2019-10" db="EMBL/GenBank/DDBJ databases">
        <authorList>
            <person name="Nor Muhammad N."/>
        </authorList>
    </citation>
    <scope>NUCLEOTIDE SEQUENCE</scope>
</reference>
<evidence type="ECO:0000313" key="2">
    <source>
        <dbReference type="EMBL" id="VWO96331.1"/>
    </source>
</evidence>
<accession>A0A5K1JVR1</accession>
<dbReference type="CDD" id="cd09917">
    <property type="entry name" value="F-box_SF"/>
    <property type="match status" value="1"/>
</dbReference>
<dbReference type="Gene3D" id="2.130.10.10">
    <property type="entry name" value="YVTN repeat-like/Quinoprotein amine dehydrogenase"/>
    <property type="match status" value="1"/>
</dbReference>
<gene>
    <name evidence="2" type="primary">Q5A7M9</name>
</gene>
<dbReference type="SUPFAM" id="SSF50978">
    <property type="entry name" value="WD40 repeat-like"/>
    <property type="match status" value="1"/>
</dbReference>
<dbReference type="InterPro" id="IPR036322">
    <property type="entry name" value="WD40_repeat_dom_sf"/>
</dbReference>
<dbReference type="Gene3D" id="1.20.1280.50">
    <property type="match status" value="1"/>
</dbReference>
<proteinExistence type="predicted"/>
<evidence type="ECO:0000259" key="1">
    <source>
        <dbReference type="PROSITE" id="PS50181"/>
    </source>
</evidence>
<sequence length="502" mass="54938">MLAEVLPSDIWISILHYLSVPDLSTLAQTSRYFHALVGPNSIPISYPRLTSERFAKVHEFGWKIHLKANPHHTWSLAKSMKLWNPYAQVRYNTIADSNWSEPHFVARPLASKWTGKLQPHLAINNSRLFVAAASHIYSYTFGRSEHPGSAPSIQFECAYMTNKVLQASRDITSIQCVPDGGFDRTVYVGYADGTLERVVLPACKPGAQSLVHPDAPLREKRAYHGTDAVESISTDGDRILSLSSNGTAVFFSNSVTDPAPQFIELRVRSWATHLSKRHAVLGASSLTPLTVHALQESHVSPTPSHILTTATHDDHPRASAVYGISGAPPSAPWGSSDNVVISGWYDGVVNVHDLRSSRRASRIPGVSSYPAGGALYPVMSMFDPWLFEPVYDVAAGGGNACHIAAGTARHSVVAFWDVRAANRGWSVHAPGNDSSPVYSVKLESSRLFGATQSRPFVFDFGPGAREETYPPLTRPMKEDGLKRRDSSGVGFYVTKYGHARPQ</sequence>